<feature type="region of interest" description="Adenylyl removase" evidence="7">
    <location>
        <begin position="1"/>
        <end position="519"/>
    </location>
</feature>
<comment type="catalytic activity">
    <reaction evidence="7">
        <text>[glutamine synthetase]-L-tyrosine + ATP = [glutamine synthetase]-O(4)-(5'-adenylyl)-L-tyrosine + diphosphate</text>
        <dbReference type="Rhea" id="RHEA:18589"/>
        <dbReference type="Rhea" id="RHEA-COMP:10660"/>
        <dbReference type="Rhea" id="RHEA-COMP:10661"/>
        <dbReference type="ChEBI" id="CHEBI:30616"/>
        <dbReference type="ChEBI" id="CHEBI:33019"/>
        <dbReference type="ChEBI" id="CHEBI:46858"/>
        <dbReference type="ChEBI" id="CHEBI:83624"/>
        <dbReference type="EC" id="2.7.7.42"/>
    </reaction>
</comment>
<feature type="domain" description="Glutamate-ammonia ligase adenylyltransferase repeated" evidence="8">
    <location>
        <begin position="620"/>
        <end position="871"/>
    </location>
</feature>
<evidence type="ECO:0000256" key="4">
    <source>
        <dbReference type="ARBA" id="ARBA00022840"/>
    </source>
</evidence>
<dbReference type="Pfam" id="PF03710">
    <property type="entry name" value="GlnE"/>
    <property type="match status" value="2"/>
</dbReference>
<dbReference type="InterPro" id="IPR005190">
    <property type="entry name" value="GlnE_rpt_dom"/>
</dbReference>
<dbReference type="Pfam" id="PF08335">
    <property type="entry name" value="GlnD_UR_UTase"/>
    <property type="match status" value="2"/>
</dbReference>
<evidence type="ECO:0000256" key="1">
    <source>
        <dbReference type="ARBA" id="ARBA00022679"/>
    </source>
</evidence>
<feature type="domain" description="PII-uridylyltransferase/Glutamine-synthetase adenylyltransferase" evidence="9">
    <location>
        <begin position="374"/>
        <end position="515"/>
    </location>
</feature>
<keyword evidence="1 7" id="KW-0808">Transferase</keyword>
<dbReference type="AlphaFoldDB" id="A0AAU7DSC4"/>
<evidence type="ECO:0000256" key="2">
    <source>
        <dbReference type="ARBA" id="ARBA00022695"/>
    </source>
</evidence>
<evidence type="ECO:0000256" key="5">
    <source>
        <dbReference type="ARBA" id="ARBA00022842"/>
    </source>
</evidence>
<dbReference type="InterPro" id="IPR013546">
    <property type="entry name" value="PII_UdlTrfase/GS_AdlTrfase"/>
</dbReference>
<dbReference type="PANTHER" id="PTHR30621">
    <property type="entry name" value="GLUTAMINE SYNTHETASE ADENYLYLTRANSFERASE"/>
    <property type="match status" value="1"/>
</dbReference>
<comment type="similarity">
    <text evidence="7">Belongs to the GlnE family.</text>
</comment>
<evidence type="ECO:0000259" key="8">
    <source>
        <dbReference type="Pfam" id="PF03710"/>
    </source>
</evidence>
<protein>
    <recommendedName>
        <fullName evidence="7">Bifunctional glutamine synthetase adenylyltransferase/adenylyl-removing enzyme</fullName>
    </recommendedName>
    <alternativeName>
        <fullName evidence="7">ATP:glutamine synthetase adenylyltransferase</fullName>
    </alternativeName>
    <alternativeName>
        <fullName evidence="7">ATase</fullName>
    </alternativeName>
    <domain>
        <recommendedName>
            <fullName evidence="7">Glutamine synthetase adenylyl-L-tyrosine phosphorylase</fullName>
            <ecNumber evidence="7">2.7.7.89</ecNumber>
        </recommendedName>
        <alternativeName>
            <fullName evidence="7">Adenylyl removase</fullName>
            <shortName evidence="7">AR</shortName>
            <shortName evidence="7">AT-N</shortName>
        </alternativeName>
    </domain>
    <domain>
        <recommendedName>
            <fullName evidence="7">Glutamine synthetase adenylyl transferase</fullName>
            <ecNumber evidence="7">2.7.7.42</ecNumber>
        </recommendedName>
        <alternativeName>
            <fullName evidence="7">Adenylyl transferase</fullName>
            <shortName evidence="7">AT</shortName>
            <shortName evidence="7">AT-C</shortName>
        </alternativeName>
    </domain>
</protein>
<dbReference type="InterPro" id="IPR043519">
    <property type="entry name" value="NT_sf"/>
</dbReference>
<keyword evidence="3 7" id="KW-0547">Nucleotide-binding</keyword>
<dbReference type="Gene3D" id="3.30.460.10">
    <property type="entry name" value="Beta Polymerase, domain 2"/>
    <property type="match status" value="2"/>
</dbReference>
<dbReference type="SUPFAM" id="SSF81593">
    <property type="entry name" value="Nucleotidyltransferase substrate binding subunit/domain"/>
    <property type="match status" value="2"/>
</dbReference>
<comment type="catalytic activity">
    <reaction evidence="7">
        <text>[glutamine synthetase]-O(4)-(5'-adenylyl)-L-tyrosine + phosphate = [glutamine synthetase]-L-tyrosine + ADP</text>
        <dbReference type="Rhea" id="RHEA:43716"/>
        <dbReference type="Rhea" id="RHEA-COMP:10660"/>
        <dbReference type="Rhea" id="RHEA-COMP:10661"/>
        <dbReference type="ChEBI" id="CHEBI:43474"/>
        <dbReference type="ChEBI" id="CHEBI:46858"/>
        <dbReference type="ChEBI" id="CHEBI:83624"/>
        <dbReference type="ChEBI" id="CHEBI:456216"/>
        <dbReference type="EC" id="2.7.7.89"/>
    </reaction>
</comment>
<dbReference type="SUPFAM" id="SSF81301">
    <property type="entry name" value="Nucleotidyltransferase"/>
    <property type="match status" value="2"/>
</dbReference>
<feature type="domain" description="Glutamate-ammonia ligase adenylyltransferase repeated" evidence="8">
    <location>
        <begin position="108"/>
        <end position="354"/>
    </location>
</feature>
<keyword evidence="6 7" id="KW-0511">Multifunctional enzyme</keyword>
<evidence type="ECO:0000259" key="9">
    <source>
        <dbReference type="Pfam" id="PF08335"/>
    </source>
</evidence>
<dbReference type="GO" id="GO:0047388">
    <property type="term" value="F:[glutamine synthetase]-adenylyl-L-tyrosine phosphorylase activity"/>
    <property type="evidence" value="ECO:0007669"/>
    <property type="project" value="UniProtKB-EC"/>
</dbReference>
<dbReference type="NCBIfam" id="NF010707">
    <property type="entry name" value="PRK14109.1"/>
    <property type="match status" value="1"/>
</dbReference>
<evidence type="ECO:0000256" key="6">
    <source>
        <dbReference type="ARBA" id="ARBA00023268"/>
    </source>
</evidence>
<dbReference type="GO" id="GO:0005524">
    <property type="term" value="F:ATP binding"/>
    <property type="evidence" value="ECO:0007669"/>
    <property type="project" value="UniProtKB-UniRule"/>
</dbReference>
<proteinExistence type="inferred from homology"/>
<sequence>MSTREPAPTLVGKLVRTGFYDAKRAQTLCADKDLQMVLGPIDGEHPLFTTLGYSADPDLALLTLVRICEGLHRGAPAHRLNAFRDLFVPTDPLALTTVEDQKRAQTTNRLFSIIGFSQPLCDDLVRHPHLLDLLLADTQPLPDAAAMRARILHAIGAPAAVEPPIAGLPKSEATSALRRTYREILIHIAAVDLTAPEPTEVIAEVTRALADLAAAALEGALSIARSQLRDHGRGVRFAVLGMGKCGGRELNYVSDVDVIYVAEPAPGFDHEYAVRWGTELGSELAKVCSAPGLEPALWPVDAALRPEGKQGPLVRTVKSHLAYYGRWAQTWEFQALLKARLVAGDQELGARYLEAVTPLVWAAASRANFVEDAQAMRRRVEEHVPAQEKDRQLKLGKGGLRDVEFTVQLLQLVHGRQDVTIRSSNTLIALQQLALGGYVGREHAQELANCYRFLRLLEHRLQLRSLRRTHLLPSEPEKLELLARSIGMRRMGGAGVQAQWQAVRRRVRKLQQALFYRPLLPVTARLSPEEASLAPQAAQARLAAIGYRDPAGAMRHITALTEGLTRRAAIQRQLLPVMIGWFSQGADPDQGLLTFRILSDDLGGTHWYLKLLRDSSSAAKKLAFLLSTSKYVGAALARSPESIAWLDTDEDLEVFSRERLAVEAQAILQRADSASFAITLIRALRRRELARISCAELLRNIDPQVTALGVTDAAEVVIAAGLQLAESEVSQACFPAVADGVDGLGTPAVRGKPAVFAVIAMGRMGGREMGYGSDADVMFVYETAPGYTDAQAQTYAQDVAVLLRSLVTRIGSEPELLIDADLRPEGRNGPLVRSLESYEAYYARWSQPWESQALLRARPIAGDLDLQAKFIKLIDPLRYPAEGLDATNLKEIRRLKARMEAERLPRGADPLRHLKLGRGSITDVEWVVQMIQLQHGAQIPELRTTETVAGLEAAQRAGLVSAKDAQVLLKAWRFASNLRDANVLWTGRAGGEQADMLPVDRKALEAIGRVLGYPQGTASQVQEDYQRRARRARKVMERLFYGEPSR</sequence>
<keyword evidence="2 7" id="KW-0548">Nucleotidyltransferase</keyword>
<gene>
    <name evidence="7" type="primary">glnE</name>
    <name evidence="10" type="ORF">V5R04_08055</name>
</gene>
<evidence type="ECO:0000256" key="3">
    <source>
        <dbReference type="ARBA" id="ARBA00022741"/>
    </source>
</evidence>
<comment type="function">
    <text evidence="7">Involved in the regulation of glutamine synthetase GlnA, a key enzyme in the process to assimilate ammonia. When cellular nitrogen levels are high, the C-terminal adenylyl transferase (AT) inactivates GlnA by covalent transfer of an adenylyl group from ATP to specific tyrosine residue of GlnA, thus reducing its activity. Conversely, when nitrogen levels are low, the N-terminal adenylyl removase (AR) activates GlnA by removing the adenylyl group by phosphorolysis, increasing its activity. The regulatory region of GlnE binds the signal transduction protein PII (GlnB) which indicates the nitrogen status of the cell.</text>
</comment>
<evidence type="ECO:0000256" key="7">
    <source>
        <dbReference type="HAMAP-Rule" id="MF_00802"/>
    </source>
</evidence>
<keyword evidence="4 7" id="KW-0067">ATP-binding</keyword>
<dbReference type="EC" id="2.7.7.89" evidence="7"/>
<dbReference type="EC" id="2.7.7.42" evidence="7"/>
<dbReference type="EMBL" id="CP146203">
    <property type="protein sequence ID" value="XBH20211.1"/>
    <property type="molecule type" value="Genomic_DNA"/>
</dbReference>
<dbReference type="InterPro" id="IPR023057">
    <property type="entry name" value="GlnE"/>
</dbReference>
<keyword evidence="5 7" id="KW-0460">Magnesium</keyword>
<comment type="cofactor">
    <cofactor evidence="7">
        <name>Mg(2+)</name>
        <dbReference type="ChEBI" id="CHEBI:18420"/>
    </cofactor>
</comment>
<name>A0AAU7DSC4_9MICO</name>
<feature type="region of interest" description="Adenylyl transferase" evidence="7">
    <location>
        <begin position="527"/>
        <end position="1046"/>
    </location>
</feature>
<dbReference type="GO" id="GO:0000287">
    <property type="term" value="F:magnesium ion binding"/>
    <property type="evidence" value="ECO:0007669"/>
    <property type="project" value="UniProtKB-UniRule"/>
</dbReference>
<dbReference type="GO" id="GO:0008882">
    <property type="term" value="F:[glutamate-ammonia-ligase] adenylyltransferase activity"/>
    <property type="evidence" value="ECO:0007669"/>
    <property type="project" value="UniProtKB-UniRule"/>
</dbReference>
<dbReference type="Gene3D" id="1.20.120.330">
    <property type="entry name" value="Nucleotidyltransferases domain 2"/>
    <property type="match status" value="2"/>
</dbReference>
<dbReference type="GO" id="GO:0005829">
    <property type="term" value="C:cytosol"/>
    <property type="evidence" value="ECO:0007669"/>
    <property type="project" value="TreeGrafter"/>
</dbReference>
<dbReference type="CDD" id="cd05401">
    <property type="entry name" value="NT_GlnE_GlnD_like"/>
    <property type="match status" value="2"/>
</dbReference>
<reference evidence="10" key="1">
    <citation type="submission" date="2024-02" db="EMBL/GenBank/DDBJ databases">
        <title>Tomenella chthoni gen. nov. sp. nov., a member of the family Jonesiaceae isolated from bat guano.</title>
        <authorList>
            <person name="Miller S.L."/>
            <person name="King J."/>
            <person name="Sankaranarayanan K."/>
            <person name="Lawson P.A."/>
        </authorList>
    </citation>
    <scope>NUCLEOTIDE SEQUENCE</scope>
    <source>
        <strain evidence="10">BS-20</strain>
    </source>
</reference>
<accession>A0AAU7DSC4</accession>
<dbReference type="PANTHER" id="PTHR30621:SF0">
    <property type="entry name" value="BIFUNCTIONAL GLUTAMINE SYNTHETASE ADENYLYLTRANSFERASE_ADENYLYL-REMOVING ENZYME"/>
    <property type="match status" value="1"/>
</dbReference>
<feature type="domain" description="PII-uridylyltransferase/Glutamine-synthetase adenylyltransferase" evidence="9">
    <location>
        <begin position="912"/>
        <end position="1040"/>
    </location>
</feature>
<evidence type="ECO:0000313" key="10">
    <source>
        <dbReference type="EMBL" id="XBH20211.1"/>
    </source>
</evidence>
<dbReference type="GO" id="GO:0000820">
    <property type="term" value="P:regulation of glutamine family amino acid metabolic process"/>
    <property type="evidence" value="ECO:0007669"/>
    <property type="project" value="UniProtKB-UniRule"/>
</dbReference>
<organism evidence="10">
    <name type="scientific">Jonesiaceae bacterium BS-20</name>
    <dbReference type="NCBI Taxonomy" id="3120821"/>
    <lineage>
        <taxon>Bacteria</taxon>
        <taxon>Bacillati</taxon>
        <taxon>Actinomycetota</taxon>
        <taxon>Actinomycetes</taxon>
        <taxon>Micrococcales</taxon>
        <taxon>Jonesiaceae</taxon>
    </lineage>
</organism>
<dbReference type="HAMAP" id="MF_00802">
    <property type="entry name" value="GlnE"/>
    <property type="match status" value="1"/>
</dbReference>